<name>A0A8H4V5V9_9HYPO</name>
<proteinExistence type="predicted"/>
<feature type="region of interest" description="Disordered" evidence="1">
    <location>
        <begin position="28"/>
        <end position="116"/>
    </location>
</feature>
<comment type="caution">
    <text evidence="2">The sequence shown here is derived from an EMBL/GenBank/DDBJ whole genome shotgun (WGS) entry which is preliminary data.</text>
</comment>
<accession>A0A8H4V5V9</accession>
<evidence type="ECO:0000313" key="2">
    <source>
        <dbReference type="EMBL" id="KAF4508805.1"/>
    </source>
</evidence>
<protein>
    <submittedName>
        <fullName evidence="2">Uncharacterized protein</fullName>
    </submittedName>
</protein>
<dbReference type="Proteomes" id="UP000557566">
    <property type="component" value="Unassembled WGS sequence"/>
</dbReference>
<reference evidence="2 3" key="1">
    <citation type="journal article" date="2020" name="Genome Biol. Evol.">
        <title>A new high-quality draft genome assembly of the Chinese cordyceps Ophiocordyceps sinensis.</title>
        <authorList>
            <person name="Shu R."/>
            <person name="Zhang J."/>
            <person name="Meng Q."/>
            <person name="Zhang H."/>
            <person name="Zhou G."/>
            <person name="Li M."/>
            <person name="Wu P."/>
            <person name="Zhao Y."/>
            <person name="Chen C."/>
            <person name="Qin Q."/>
        </authorList>
    </citation>
    <scope>NUCLEOTIDE SEQUENCE [LARGE SCALE GENOMIC DNA]</scope>
    <source>
        <strain evidence="2 3">IOZ07</strain>
    </source>
</reference>
<feature type="compositionally biased region" description="Basic and acidic residues" evidence="1">
    <location>
        <begin position="50"/>
        <end position="78"/>
    </location>
</feature>
<dbReference type="AlphaFoldDB" id="A0A8H4V5V9"/>
<keyword evidence="3" id="KW-1185">Reference proteome</keyword>
<sequence>MVCAGVERLFDFLARLVPGVHTNTRGECIETGRRSKREAKQGNGEARLSQGKERRGEAKARRLAATEEGRDTQEEKGTDGCAGQWPQFNTHDRGISYVFPTDTHSNSVNGRDRAGG</sequence>
<dbReference type="EMBL" id="JAAVMX010000005">
    <property type="protein sequence ID" value="KAF4508805.1"/>
    <property type="molecule type" value="Genomic_DNA"/>
</dbReference>
<organism evidence="2 3">
    <name type="scientific">Ophiocordyceps sinensis</name>
    <dbReference type="NCBI Taxonomy" id="72228"/>
    <lineage>
        <taxon>Eukaryota</taxon>
        <taxon>Fungi</taxon>
        <taxon>Dikarya</taxon>
        <taxon>Ascomycota</taxon>
        <taxon>Pezizomycotina</taxon>
        <taxon>Sordariomycetes</taxon>
        <taxon>Hypocreomycetidae</taxon>
        <taxon>Hypocreales</taxon>
        <taxon>Ophiocordycipitaceae</taxon>
        <taxon>Ophiocordyceps</taxon>
    </lineage>
</organism>
<evidence type="ECO:0000313" key="3">
    <source>
        <dbReference type="Proteomes" id="UP000557566"/>
    </source>
</evidence>
<evidence type="ECO:0000256" key="1">
    <source>
        <dbReference type="SAM" id="MobiDB-lite"/>
    </source>
</evidence>
<gene>
    <name evidence="2" type="ORF">G6O67_005140</name>
</gene>